<name>A0ABD2NMV7_9CUCU</name>
<gene>
    <name evidence="1" type="ORF">HHI36_017558</name>
</gene>
<dbReference type="Proteomes" id="UP001516400">
    <property type="component" value="Unassembled WGS sequence"/>
</dbReference>
<comment type="caution">
    <text evidence="1">The sequence shown here is derived from an EMBL/GenBank/DDBJ whole genome shotgun (WGS) entry which is preliminary data.</text>
</comment>
<protein>
    <recommendedName>
        <fullName evidence="3">Dynein heavy chain linker domain-containing protein</fullName>
    </recommendedName>
</protein>
<proteinExistence type="predicted"/>
<feature type="non-terminal residue" evidence="1">
    <location>
        <position position="184"/>
    </location>
</feature>
<accession>A0ABD2NMV7</accession>
<dbReference type="EMBL" id="JABFTP020000124">
    <property type="protein sequence ID" value="KAL3280051.1"/>
    <property type="molecule type" value="Genomic_DNA"/>
</dbReference>
<keyword evidence="2" id="KW-1185">Reference proteome</keyword>
<evidence type="ECO:0000313" key="1">
    <source>
        <dbReference type="EMBL" id="KAL3280051.1"/>
    </source>
</evidence>
<evidence type="ECO:0000313" key="2">
    <source>
        <dbReference type="Proteomes" id="UP001516400"/>
    </source>
</evidence>
<organism evidence="1 2">
    <name type="scientific">Cryptolaemus montrouzieri</name>
    <dbReference type="NCBI Taxonomy" id="559131"/>
    <lineage>
        <taxon>Eukaryota</taxon>
        <taxon>Metazoa</taxon>
        <taxon>Ecdysozoa</taxon>
        <taxon>Arthropoda</taxon>
        <taxon>Hexapoda</taxon>
        <taxon>Insecta</taxon>
        <taxon>Pterygota</taxon>
        <taxon>Neoptera</taxon>
        <taxon>Endopterygota</taxon>
        <taxon>Coleoptera</taxon>
        <taxon>Polyphaga</taxon>
        <taxon>Cucujiformia</taxon>
        <taxon>Coccinelloidea</taxon>
        <taxon>Coccinellidae</taxon>
        <taxon>Scymninae</taxon>
        <taxon>Scymnini</taxon>
        <taxon>Cryptolaemus</taxon>
    </lineage>
</organism>
<reference evidence="1 2" key="1">
    <citation type="journal article" date="2021" name="BMC Biol.">
        <title>Horizontally acquired antibacterial genes associated with adaptive radiation of ladybird beetles.</title>
        <authorList>
            <person name="Li H.S."/>
            <person name="Tang X.F."/>
            <person name="Huang Y.H."/>
            <person name="Xu Z.Y."/>
            <person name="Chen M.L."/>
            <person name="Du X.Y."/>
            <person name="Qiu B.Y."/>
            <person name="Chen P.T."/>
            <person name="Zhang W."/>
            <person name="Slipinski A."/>
            <person name="Escalona H.E."/>
            <person name="Waterhouse R.M."/>
            <person name="Zwick A."/>
            <person name="Pang H."/>
        </authorList>
    </citation>
    <scope>NUCLEOTIDE SEQUENCE [LARGE SCALE GENOMIC DNA]</scope>
    <source>
        <strain evidence="1">SYSU2018</strain>
    </source>
</reference>
<dbReference type="AlphaFoldDB" id="A0ABD2NMV7"/>
<evidence type="ECO:0008006" key="3">
    <source>
        <dbReference type="Google" id="ProtNLM"/>
    </source>
</evidence>
<sequence length="184" mass="21671">MNLNNKMNLLIDLLRQDSCEENLQKSLEQIKATISTIDTLIQSHLKDETAVVEKFHQLGLTNVDILRDELERFIKQFVPPPDADPRIMKKRASWMDVDELKTQDHLFSKQFLNCRFLMQAIDNWQFGVWQGLITFMDTAKGVITKELTQWADNEKRILSSRSELKMKFNNVRIEMIKEDLCKVR</sequence>